<dbReference type="InterPro" id="IPR024107">
    <property type="entry name" value="Tyr-tRNA-ligase_bac_1"/>
</dbReference>
<keyword evidence="4 11" id="KW-0547">Nucleotide-binding</keyword>
<protein>
    <recommendedName>
        <fullName evidence="11">Tyrosine--tRNA ligase</fullName>
        <ecNumber evidence="11">6.1.1.1</ecNumber>
    </recommendedName>
    <alternativeName>
        <fullName evidence="11">Tyrosyl-tRNA synthetase</fullName>
        <shortName evidence="11">TyrRS</shortName>
    </alternativeName>
</protein>
<name>A0A8J6TSM5_9BACT</name>
<evidence type="ECO:0000256" key="10">
    <source>
        <dbReference type="ARBA" id="ARBA00060965"/>
    </source>
</evidence>
<evidence type="ECO:0000256" key="8">
    <source>
        <dbReference type="ARBA" id="ARBA00023146"/>
    </source>
</evidence>
<gene>
    <name evidence="11" type="primary">tyrS</name>
    <name evidence="14" type="ORF">H8D96_10720</name>
</gene>
<evidence type="ECO:0000259" key="13">
    <source>
        <dbReference type="Pfam" id="PF22421"/>
    </source>
</evidence>
<evidence type="ECO:0000256" key="3">
    <source>
        <dbReference type="ARBA" id="ARBA00022598"/>
    </source>
</evidence>
<dbReference type="GO" id="GO:0003723">
    <property type="term" value="F:RNA binding"/>
    <property type="evidence" value="ECO:0007669"/>
    <property type="project" value="UniProtKB-KW"/>
</dbReference>
<dbReference type="InterPro" id="IPR036986">
    <property type="entry name" value="S4_RNA-bd_sf"/>
</dbReference>
<feature type="binding site" evidence="11">
    <location>
        <position position="34"/>
    </location>
    <ligand>
        <name>L-tyrosine</name>
        <dbReference type="ChEBI" id="CHEBI:58315"/>
    </ligand>
</feature>
<dbReference type="GO" id="GO:0006437">
    <property type="term" value="P:tyrosyl-tRNA aminoacylation"/>
    <property type="evidence" value="ECO:0007669"/>
    <property type="project" value="UniProtKB-UniRule"/>
</dbReference>
<evidence type="ECO:0000256" key="2">
    <source>
        <dbReference type="ARBA" id="ARBA00022490"/>
    </source>
</evidence>
<dbReference type="EMBL" id="JACNIG010000220">
    <property type="protein sequence ID" value="MBC8432380.1"/>
    <property type="molecule type" value="Genomic_DNA"/>
</dbReference>
<dbReference type="Proteomes" id="UP000605201">
    <property type="component" value="Unassembled WGS sequence"/>
</dbReference>
<comment type="caution">
    <text evidence="14">The sequence shown here is derived from an EMBL/GenBank/DDBJ whole genome shotgun (WGS) entry which is preliminary data.</text>
</comment>
<evidence type="ECO:0000256" key="9">
    <source>
        <dbReference type="ARBA" id="ARBA00048248"/>
    </source>
</evidence>
<dbReference type="PANTHER" id="PTHR11766">
    <property type="entry name" value="TYROSYL-TRNA SYNTHETASE"/>
    <property type="match status" value="1"/>
</dbReference>
<dbReference type="NCBIfam" id="TIGR00234">
    <property type="entry name" value="tyrS"/>
    <property type="match status" value="1"/>
</dbReference>
<feature type="binding site" evidence="11">
    <location>
        <position position="233"/>
    </location>
    <ligand>
        <name>ATP</name>
        <dbReference type="ChEBI" id="CHEBI:30616"/>
    </ligand>
</feature>
<sequence length="425" mass="48359">MQSVFETLEERGFIEQCSDDKLRNLLRNKKITVYAGFDPTENSLHLGHLVPLIALSHFQKAGHKVLLIIGGATGMIGDPSGKSEERNLLSREKVAKNIEGLKKQMAKYLDFSEDSAPIILNNDDWISKMTFIDWLRDVGKHFSINYMIAKESVKRRLNSDQGISFTEFSYMTMQAFDFLHLFEKFGCLLQCGGNDQWGNITAGIDLIRKQTRATAFGLTFPLMTTSAGEKFGKSEGNAIWLDPEKTRPWDFFQYLVRQDDRDVIRLLNIYTFLNKKEIVRLDRSLQSEPEKREAQKALAFEMTSMVHGESKARELVNAAEIVYQSGVKGISDDTLSAVFSEAPSFKVSKNVLEKGIDLVELLFDSRLVNSKSKGRRLLESGGIYVNNVRIKENFEINKNHLASESHILIRKGKKDYLLVKVLENR</sequence>
<feature type="short sequence motif" description="'KMSKS' region" evidence="11">
    <location>
        <begin position="230"/>
        <end position="234"/>
    </location>
</feature>
<dbReference type="SUPFAM" id="SSF52374">
    <property type="entry name" value="Nucleotidylyl transferase"/>
    <property type="match status" value="1"/>
</dbReference>
<dbReference type="EC" id="6.1.1.1" evidence="11"/>
<evidence type="ECO:0000256" key="7">
    <source>
        <dbReference type="ARBA" id="ARBA00022917"/>
    </source>
</evidence>
<dbReference type="Pfam" id="PF00579">
    <property type="entry name" value="tRNA-synt_1b"/>
    <property type="match status" value="1"/>
</dbReference>
<dbReference type="CDD" id="cd00805">
    <property type="entry name" value="TyrRS_core"/>
    <property type="match status" value="1"/>
</dbReference>
<dbReference type="PRINTS" id="PR01040">
    <property type="entry name" value="TRNASYNTHTYR"/>
</dbReference>
<evidence type="ECO:0000313" key="14">
    <source>
        <dbReference type="EMBL" id="MBC8432380.1"/>
    </source>
</evidence>
<dbReference type="CDD" id="cd00165">
    <property type="entry name" value="S4"/>
    <property type="match status" value="1"/>
</dbReference>
<reference evidence="14 15" key="1">
    <citation type="submission" date="2020-08" db="EMBL/GenBank/DDBJ databases">
        <title>Bridging the membrane lipid divide: bacteria of the FCB group superphylum have the potential to synthesize archaeal ether lipids.</title>
        <authorList>
            <person name="Villanueva L."/>
            <person name="Von Meijenfeldt F.A.B."/>
            <person name="Westbye A.B."/>
            <person name="Yadav S."/>
            <person name="Hopmans E.C."/>
            <person name="Dutilh B.E."/>
            <person name="Sinninghe Damste J.S."/>
        </authorList>
    </citation>
    <scope>NUCLEOTIDE SEQUENCE [LARGE SCALE GENOMIC DNA]</scope>
    <source>
        <strain evidence="14">NIOZ-UU17</strain>
    </source>
</reference>
<feature type="binding site" evidence="11">
    <location>
        <position position="170"/>
    </location>
    <ligand>
        <name>L-tyrosine</name>
        <dbReference type="ChEBI" id="CHEBI:58315"/>
    </ligand>
</feature>
<dbReference type="FunFam" id="3.40.50.620:FF:000008">
    <property type="entry name" value="Tyrosine--tRNA ligase"/>
    <property type="match status" value="1"/>
</dbReference>
<dbReference type="GO" id="GO:0005829">
    <property type="term" value="C:cytosol"/>
    <property type="evidence" value="ECO:0007669"/>
    <property type="project" value="TreeGrafter"/>
</dbReference>
<dbReference type="InterPro" id="IPR002305">
    <property type="entry name" value="aa-tRNA-synth_Ic"/>
</dbReference>
<dbReference type="InterPro" id="IPR024088">
    <property type="entry name" value="Tyr-tRNA-ligase_bac-type"/>
</dbReference>
<dbReference type="Gene3D" id="3.40.50.620">
    <property type="entry name" value="HUPs"/>
    <property type="match status" value="1"/>
</dbReference>
<dbReference type="Gene3D" id="3.10.290.10">
    <property type="entry name" value="RNA-binding S4 domain"/>
    <property type="match status" value="1"/>
</dbReference>
<dbReference type="FunFam" id="1.10.240.10:FF:000001">
    <property type="entry name" value="Tyrosine--tRNA ligase"/>
    <property type="match status" value="1"/>
</dbReference>
<keyword evidence="6 12" id="KW-0694">RNA-binding</keyword>
<dbReference type="AlphaFoldDB" id="A0A8J6TSM5"/>
<dbReference type="InterPro" id="IPR054608">
    <property type="entry name" value="SYY-like_C"/>
</dbReference>
<comment type="function">
    <text evidence="11">Catalyzes the attachment of tyrosine to tRNA(Tyr) in a two-step reaction: tyrosine is first activated by ATP to form Tyr-AMP and then transferred to the acceptor end of tRNA(Tyr).</text>
</comment>
<proteinExistence type="inferred from homology"/>
<evidence type="ECO:0000256" key="6">
    <source>
        <dbReference type="ARBA" id="ARBA00022884"/>
    </source>
</evidence>
<comment type="similarity">
    <text evidence="10 11">Belongs to the class-I aminoacyl-tRNA synthetase family. TyrS type 1 subfamily.</text>
</comment>
<organism evidence="14 15">
    <name type="scientific">Candidatus Desulfatibia vada</name>
    <dbReference type="NCBI Taxonomy" id="2841696"/>
    <lineage>
        <taxon>Bacteria</taxon>
        <taxon>Pseudomonadati</taxon>
        <taxon>Thermodesulfobacteriota</taxon>
        <taxon>Desulfobacteria</taxon>
        <taxon>Desulfobacterales</taxon>
        <taxon>Desulfobacterales incertae sedis</taxon>
        <taxon>Candidatus Desulfatibia</taxon>
    </lineage>
</organism>
<evidence type="ECO:0000256" key="4">
    <source>
        <dbReference type="ARBA" id="ARBA00022741"/>
    </source>
</evidence>
<dbReference type="PANTHER" id="PTHR11766:SF0">
    <property type="entry name" value="TYROSINE--TRNA LIGASE, MITOCHONDRIAL"/>
    <property type="match status" value="1"/>
</dbReference>
<dbReference type="GO" id="GO:0005524">
    <property type="term" value="F:ATP binding"/>
    <property type="evidence" value="ECO:0007669"/>
    <property type="project" value="UniProtKB-UniRule"/>
</dbReference>
<keyword evidence="3 11" id="KW-0436">Ligase</keyword>
<keyword evidence="8 11" id="KW-0030">Aminoacyl-tRNA synthetase</keyword>
<dbReference type="Gene3D" id="1.10.240.10">
    <property type="entry name" value="Tyrosyl-Transfer RNA Synthetase"/>
    <property type="match status" value="1"/>
</dbReference>
<dbReference type="SUPFAM" id="SSF55174">
    <property type="entry name" value="Alpha-L RNA-binding motif"/>
    <property type="match status" value="1"/>
</dbReference>
<comment type="catalytic activity">
    <reaction evidence="9 11">
        <text>tRNA(Tyr) + L-tyrosine + ATP = L-tyrosyl-tRNA(Tyr) + AMP + diphosphate + H(+)</text>
        <dbReference type="Rhea" id="RHEA:10220"/>
        <dbReference type="Rhea" id="RHEA-COMP:9706"/>
        <dbReference type="Rhea" id="RHEA-COMP:9707"/>
        <dbReference type="ChEBI" id="CHEBI:15378"/>
        <dbReference type="ChEBI" id="CHEBI:30616"/>
        <dbReference type="ChEBI" id="CHEBI:33019"/>
        <dbReference type="ChEBI" id="CHEBI:58315"/>
        <dbReference type="ChEBI" id="CHEBI:78442"/>
        <dbReference type="ChEBI" id="CHEBI:78536"/>
        <dbReference type="ChEBI" id="CHEBI:456215"/>
        <dbReference type="EC" id="6.1.1.1"/>
    </reaction>
</comment>
<comment type="subcellular location">
    <subcellularLocation>
        <location evidence="1 11">Cytoplasm</location>
    </subcellularLocation>
</comment>
<dbReference type="GO" id="GO:0042803">
    <property type="term" value="F:protein homodimerization activity"/>
    <property type="evidence" value="ECO:0007669"/>
    <property type="project" value="UniProtKB-ARBA"/>
</dbReference>
<feature type="short sequence motif" description="'HIGH' region" evidence="11">
    <location>
        <begin position="39"/>
        <end position="48"/>
    </location>
</feature>
<dbReference type="Pfam" id="PF22421">
    <property type="entry name" value="SYY_C-terminal"/>
    <property type="match status" value="1"/>
</dbReference>
<evidence type="ECO:0000256" key="5">
    <source>
        <dbReference type="ARBA" id="ARBA00022840"/>
    </source>
</evidence>
<dbReference type="PROSITE" id="PS50889">
    <property type="entry name" value="S4"/>
    <property type="match status" value="1"/>
</dbReference>
<keyword evidence="7 11" id="KW-0648">Protein biosynthesis</keyword>
<dbReference type="HAMAP" id="MF_02006">
    <property type="entry name" value="Tyr_tRNA_synth_type1"/>
    <property type="match status" value="1"/>
</dbReference>
<evidence type="ECO:0000256" key="12">
    <source>
        <dbReference type="PROSITE-ProRule" id="PRU00182"/>
    </source>
</evidence>
<keyword evidence="2 11" id="KW-0963">Cytoplasm</keyword>
<keyword evidence="5 11" id="KW-0067">ATP-binding</keyword>
<feature type="domain" description="Tyrosine--tRNA ligase SYY-like C-terminal" evidence="13">
    <location>
        <begin position="337"/>
        <end position="419"/>
    </location>
</feature>
<evidence type="ECO:0000256" key="1">
    <source>
        <dbReference type="ARBA" id="ARBA00004496"/>
    </source>
</evidence>
<dbReference type="InterPro" id="IPR002307">
    <property type="entry name" value="Tyr-tRNA-ligase"/>
</dbReference>
<evidence type="ECO:0000256" key="11">
    <source>
        <dbReference type="HAMAP-Rule" id="MF_02006"/>
    </source>
</evidence>
<comment type="subunit">
    <text evidence="11">Homodimer.</text>
</comment>
<accession>A0A8J6TSM5</accession>
<feature type="binding site" evidence="11">
    <location>
        <position position="174"/>
    </location>
    <ligand>
        <name>L-tyrosine</name>
        <dbReference type="ChEBI" id="CHEBI:58315"/>
    </ligand>
</feature>
<dbReference type="InterPro" id="IPR014729">
    <property type="entry name" value="Rossmann-like_a/b/a_fold"/>
</dbReference>
<dbReference type="GO" id="GO:0004831">
    <property type="term" value="F:tyrosine-tRNA ligase activity"/>
    <property type="evidence" value="ECO:0007669"/>
    <property type="project" value="UniProtKB-UniRule"/>
</dbReference>
<evidence type="ECO:0000313" key="15">
    <source>
        <dbReference type="Proteomes" id="UP000605201"/>
    </source>
</evidence>